<proteinExistence type="predicted"/>
<dbReference type="Proteomes" id="UP000264589">
    <property type="component" value="Unassembled WGS sequence"/>
</dbReference>
<dbReference type="RefSeq" id="WP_116391121.1">
    <property type="nucleotide sequence ID" value="NZ_QUQO01000001.1"/>
</dbReference>
<dbReference type="GO" id="GO:0016874">
    <property type="term" value="F:ligase activity"/>
    <property type="evidence" value="ECO:0007669"/>
    <property type="project" value="UniProtKB-KW"/>
</dbReference>
<feature type="domain" description="O-antigen ligase-related" evidence="6">
    <location>
        <begin position="242"/>
        <end position="388"/>
    </location>
</feature>
<evidence type="ECO:0000259" key="6">
    <source>
        <dbReference type="Pfam" id="PF04932"/>
    </source>
</evidence>
<dbReference type="GO" id="GO:0016020">
    <property type="term" value="C:membrane"/>
    <property type="evidence" value="ECO:0007669"/>
    <property type="project" value="UniProtKB-SubCell"/>
</dbReference>
<feature type="transmembrane region" description="Helical" evidence="5">
    <location>
        <begin position="125"/>
        <end position="143"/>
    </location>
</feature>
<sequence>MAKTQRLFRSIKPYLVWGMPLILAFFVVAGGASAPGLSVHLLLKAVGLIILLASLWTGGSFGIPGAARPFLALAGAWICLVGLQLVPLPGGMRQFLPGGHDIARGFSILGEKTPSLPISLTPGQTLAGLFMVIPPLAIFLLSLRMSWRGLTDKLPLAISGLGILTIALGILQLAEGPQSSAYFYSITNSGSPVGVFSNINHQGMFLLMTLPFVGAVLGRARSTWNSGDRDVGPLFLLGTLGVVIVVGVVLVGSLASYALLLPTLLLTLTLIIGRRRFAGLRWRITVPAVFLLGFIGTLLGAQPLLDAFGLSTGLGEADSGLSRATIWANSTHLLGDYWLVGTGLGAFPEVFPIYDRTTEITEVYANHVHNDYLEWLIEFGIMGGALLVIFFLFAARETVRVWRLQGGHEVRIKRAASIAFWLPFMHSFVDYPLRTPAIACFAAVCLAIMIMPANREVRVRKEMKSGTKPERMSRQVEI</sequence>
<feature type="transmembrane region" description="Helical" evidence="5">
    <location>
        <begin position="155"/>
        <end position="174"/>
    </location>
</feature>
<dbReference type="Pfam" id="PF04932">
    <property type="entry name" value="Wzy_C"/>
    <property type="match status" value="1"/>
</dbReference>
<accession>A0A371RGB3</accession>
<feature type="transmembrane region" description="Helical" evidence="5">
    <location>
        <begin position="435"/>
        <end position="454"/>
    </location>
</feature>
<evidence type="ECO:0000256" key="5">
    <source>
        <dbReference type="SAM" id="Phobius"/>
    </source>
</evidence>
<keyword evidence="8" id="KW-1185">Reference proteome</keyword>
<dbReference type="EMBL" id="QUQO01000001">
    <property type="protein sequence ID" value="RFB04488.1"/>
    <property type="molecule type" value="Genomic_DNA"/>
</dbReference>
<dbReference type="OrthoDB" id="7628239at2"/>
<feature type="transmembrane region" description="Helical" evidence="5">
    <location>
        <begin position="41"/>
        <end position="63"/>
    </location>
</feature>
<feature type="transmembrane region" description="Helical" evidence="5">
    <location>
        <begin position="199"/>
        <end position="218"/>
    </location>
</feature>
<reference evidence="7 8" key="1">
    <citation type="submission" date="2018-08" db="EMBL/GenBank/DDBJ databases">
        <title>Parvularcula sp. SM1705, isolated from surface water of the South Sea China.</title>
        <authorList>
            <person name="Sun L."/>
        </authorList>
    </citation>
    <scope>NUCLEOTIDE SEQUENCE [LARGE SCALE GENOMIC DNA]</scope>
    <source>
        <strain evidence="7 8">SM1705</strain>
    </source>
</reference>
<keyword evidence="7" id="KW-0436">Ligase</keyword>
<dbReference type="InterPro" id="IPR007016">
    <property type="entry name" value="O-antigen_ligase-rel_domated"/>
</dbReference>
<feature type="transmembrane region" description="Helical" evidence="5">
    <location>
        <begin position="14"/>
        <end position="35"/>
    </location>
</feature>
<evidence type="ECO:0000313" key="8">
    <source>
        <dbReference type="Proteomes" id="UP000264589"/>
    </source>
</evidence>
<comment type="subcellular location">
    <subcellularLocation>
        <location evidence="1">Membrane</location>
        <topology evidence="1">Multi-pass membrane protein</topology>
    </subcellularLocation>
</comment>
<organism evidence="7 8">
    <name type="scientific">Parvularcula marina</name>
    <dbReference type="NCBI Taxonomy" id="2292771"/>
    <lineage>
        <taxon>Bacteria</taxon>
        <taxon>Pseudomonadati</taxon>
        <taxon>Pseudomonadota</taxon>
        <taxon>Alphaproteobacteria</taxon>
        <taxon>Parvularculales</taxon>
        <taxon>Parvularculaceae</taxon>
        <taxon>Parvularcula</taxon>
    </lineage>
</organism>
<feature type="transmembrane region" description="Helical" evidence="5">
    <location>
        <begin position="230"/>
        <end position="248"/>
    </location>
</feature>
<evidence type="ECO:0000256" key="4">
    <source>
        <dbReference type="ARBA" id="ARBA00023136"/>
    </source>
</evidence>
<feature type="transmembrane region" description="Helical" evidence="5">
    <location>
        <begin position="284"/>
        <end position="305"/>
    </location>
</feature>
<dbReference type="PANTHER" id="PTHR37422">
    <property type="entry name" value="TEICHURONIC ACID BIOSYNTHESIS PROTEIN TUAE"/>
    <property type="match status" value="1"/>
</dbReference>
<protein>
    <submittedName>
        <fullName evidence="7">O-antigen ligase family protein</fullName>
    </submittedName>
</protein>
<dbReference type="AlphaFoldDB" id="A0A371RGB3"/>
<feature type="transmembrane region" description="Helical" evidence="5">
    <location>
        <begin position="70"/>
        <end position="88"/>
    </location>
</feature>
<dbReference type="InParanoid" id="A0A371RGB3"/>
<gene>
    <name evidence="7" type="ORF">DX908_03815</name>
</gene>
<feature type="transmembrane region" description="Helical" evidence="5">
    <location>
        <begin position="375"/>
        <end position="394"/>
    </location>
</feature>
<evidence type="ECO:0000256" key="3">
    <source>
        <dbReference type="ARBA" id="ARBA00022989"/>
    </source>
</evidence>
<dbReference type="PANTHER" id="PTHR37422:SF13">
    <property type="entry name" value="LIPOPOLYSACCHARIDE BIOSYNTHESIS PROTEIN PA4999-RELATED"/>
    <property type="match status" value="1"/>
</dbReference>
<dbReference type="InterPro" id="IPR051533">
    <property type="entry name" value="WaaL-like"/>
</dbReference>
<keyword evidence="3 5" id="KW-1133">Transmembrane helix</keyword>
<comment type="caution">
    <text evidence="7">The sequence shown here is derived from an EMBL/GenBank/DDBJ whole genome shotgun (WGS) entry which is preliminary data.</text>
</comment>
<name>A0A371RGB3_9PROT</name>
<keyword evidence="2 5" id="KW-0812">Transmembrane</keyword>
<evidence type="ECO:0000256" key="1">
    <source>
        <dbReference type="ARBA" id="ARBA00004141"/>
    </source>
</evidence>
<feature type="transmembrane region" description="Helical" evidence="5">
    <location>
        <begin position="254"/>
        <end position="272"/>
    </location>
</feature>
<evidence type="ECO:0000313" key="7">
    <source>
        <dbReference type="EMBL" id="RFB04488.1"/>
    </source>
</evidence>
<keyword evidence="4 5" id="KW-0472">Membrane</keyword>
<evidence type="ECO:0000256" key="2">
    <source>
        <dbReference type="ARBA" id="ARBA00022692"/>
    </source>
</evidence>